<organism evidence="1 2">
    <name type="scientific">Halobacillus alkaliphilus</name>
    <dbReference type="NCBI Taxonomy" id="396056"/>
    <lineage>
        <taxon>Bacteria</taxon>
        <taxon>Bacillati</taxon>
        <taxon>Bacillota</taxon>
        <taxon>Bacilli</taxon>
        <taxon>Bacillales</taxon>
        <taxon>Bacillaceae</taxon>
        <taxon>Halobacillus</taxon>
    </lineage>
</organism>
<gene>
    <name evidence="1" type="ORF">SAMN05216353_10362</name>
</gene>
<reference evidence="2" key="1">
    <citation type="submission" date="2016-10" db="EMBL/GenBank/DDBJ databases">
        <authorList>
            <person name="Varghese N."/>
            <person name="Submissions S."/>
        </authorList>
    </citation>
    <scope>NUCLEOTIDE SEQUENCE [LARGE SCALE GENOMIC DNA]</scope>
    <source>
        <strain evidence="2">FP5</strain>
    </source>
</reference>
<dbReference type="Gene3D" id="2.40.240.20">
    <property type="entry name" value="Hypothetical PUA domain-like, domain 1"/>
    <property type="match status" value="1"/>
</dbReference>
<evidence type="ECO:0000313" key="2">
    <source>
        <dbReference type="Proteomes" id="UP000198897"/>
    </source>
</evidence>
<dbReference type="InterPro" id="IPR015947">
    <property type="entry name" value="PUA-like_sf"/>
</dbReference>
<dbReference type="RefSeq" id="WP_089749980.1">
    <property type="nucleotide sequence ID" value="NZ_FOOG01000003.1"/>
</dbReference>
<keyword evidence="2" id="KW-1185">Reference proteome</keyword>
<dbReference type="Pfam" id="PF10763">
    <property type="entry name" value="DUF2584"/>
    <property type="match status" value="1"/>
</dbReference>
<name>A0A1I2K1N3_9BACI</name>
<protein>
    <recommendedName>
        <fullName evidence="3">DUF2584 domain-containing protein</fullName>
    </recommendedName>
</protein>
<proteinExistence type="predicted"/>
<evidence type="ECO:0000313" key="1">
    <source>
        <dbReference type="EMBL" id="SFF61032.1"/>
    </source>
</evidence>
<accession>A0A1I2K1N3</accession>
<evidence type="ECO:0008006" key="3">
    <source>
        <dbReference type="Google" id="ProtNLM"/>
    </source>
</evidence>
<dbReference type="Proteomes" id="UP000198897">
    <property type="component" value="Unassembled WGS sequence"/>
</dbReference>
<sequence length="82" mass="9689">MATPLSMEWILITNGKEQRLNNEDNLFEIVFEGYRIFPLNEKLEVKRTLKSEQLGAGIIEELTFKNYFTYCKYRLVSLHSVN</sequence>
<dbReference type="SUPFAM" id="SSF88697">
    <property type="entry name" value="PUA domain-like"/>
    <property type="match status" value="1"/>
</dbReference>
<dbReference type="InterPro" id="IPR019699">
    <property type="entry name" value="DUF2584"/>
</dbReference>
<dbReference type="AlphaFoldDB" id="A0A1I2K1N3"/>
<dbReference type="EMBL" id="FOOG01000003">
    <property type="protein sequence ID" value="SFF61032.1"/>
    <property type="molecule type" value="Genomic_DNA"/>
</dbReference>
<dbReference type="OrthoDB" id="2361576at2"/>